<evidence type="ECO:0000313" key="3">
    <source>
        <dbReference type="Proteomes" id="UP000708208"/>
    </source>
</evidence>
<evidence type="ECO:0000313" key="2">
    <source>
        <dbReference type="EMBL" id="CAG7732249.1"/>
    </source>
</evidence>
<keyword evidence="3" id="KW-1185">Reference proteome</keyword>
<accession>A0A8J2KAU1</accession>
<dbReference type="Proteomes" id="UP000708208">
    <property type="component" value="Unassembled WGS sequence"/>
</dbReference>
<dbReference type="InterPro" id="IPR002775">
    <property type="entry name" value="DNA/RNA-bd_Alba-like"/>
</dbReference>
<protein>
    <recommendedName>
        <fullName evidence="1">DNA/RNA-binding protein Alba-like domain-containing protein</fullName>
    </recommendedName>
</protein>
<dbReference type="EMBL" id="CAJVCH010227344">
    <property type="protein sequence ID" value="CAG7732249.1"/>
    <property type="molecule type" value="Genomic_DNA"/>
</dbReference>
<dbReference type="GO" id="GO:0003676">
    <property type="term" value="F:nucleic acid binding"/>
    <property type="evidence" value="ECO:0007669"/>
    <property type="project" value="InterPro"/>
</dbReference>
<sequence>MEYYHPEPTISQEIEPCPFGEGIHEKIDIVDKSSVRQVVSKGLKSLGPTKSIVIVAQGRQTSKAVTCAEIMKAKKTNAEIHQINRVAFIK</sequence>
<dbReference type="OrthoDB" id="424402at2759"/>
<proteinExistence type="predicted"/>
<feature type="domain" description="DNA/RNA-binding protein Alba-like" evidence="1">
    <location>
        <begin position="27"/>
        <end position="86"/>
    </location>
</feature>
<organism evidence="2 3">
    <name type="scientific">Allacma fusca</name>
    <dbReference type="NCBI Taxonomy" id="39272"/>
    <lineage>
        <taxon>Eukaryota</taxon>
        <taxon>Metazoa</taxon>
        <taxon>Ecdysozoa</taxon>
        <taxon>Arthropoda</taxon>
        <taxon>Hexapoda</taxon>
        <taxon>Collembola</taxon>
        <taxon>Symphypleona</taxon>
        <taxon>Sminthuridae</taxon>
        <taxon>Allacma</taxon>
    </lineage>
</organism>
<comment type="caution">
    <text evidence="2">The sequence shown here is derived from an EMBL/GenBank/DDBJ whole genome shotgun (WGS) entry which is preliminary data.</text>
</comment>
<gene>
    <name evidence="2" type="ORF">AFUS01_LOCUS20773</name>
</gene>
<reference evidence="2" key="1">
    <citation type="submission" date="2021-06" db="EMBL/GenBank/DDBJ databases">
        <authorList>
            <person name="Hodson N. C."/>
            <person name="Mongue J. A."/>
            <person name="Jaron S. K."/>
        </authorList>
    </citation>
    <scope>NUCLEOTIDE SEQUENCE</scope>
</reference>
<dbReference type="AlphaFoldDB" id="A0A8J2KAU1"/>
<evidence type="ECO:0000259" key="1">
    <source>
        <dbReference type="Pfam" id="PF01918"/>
    </source>
</evidence>
<dbReference type="Pfam" id="PF01918">
    <property type="entry name" value="Alba"/>
    <property type="match status" value="1"/>
</dbReference>
<name>A0A8J2KAU1_9HEXA</name>